<evidence type="ECO:0000313" key="3">
    <source>
        <dbReference type="Proteomes" id="UP001279734"/>
    </source>
</evidence>
<evidence type="ECO:0000313" key="2">
    <source>
        <dbReference type="EMBL" id="GMH13245.1"/>
    </source>
</evidence>
<proteinExistence type="predicted"/>
<dbReference type="EMBL" id="BSYO01000012">
    <property type="protein sequence ID" value="GMH13245.1"/>
    <property type="molecule type" value="Genomic_DNA"/>
</dbReference>
<reference evidence="2" key="1">
    <citation type="submission" date="2023-05" db="EMBL/GenBank/DDBJ databases">
        <title>Nepenthes gracilis genome sequencing.</title>
        <authorList>
            <person name="Fukushima K."/>
        </authorList>
    </citation>
    <scope>NUCLEOTIDE SEQUENCE</scope>
    <source>
        <strain evidence="2">SING2019-196</strain>
    </source>
</reference>
<protein>
    <submittedName>
        <fullName evidence="2">Uncharacterized protein</fullName>
    </submittedName>
</protein>
<feature type="compositionally biased region" description="Polar residues" evidence="1">
    <location>
        <begin position="1"/>
        <end position="20"/>
    </location>
</feature>
<feature type="region of interest" description="Disordered" evidence="1">
    <location>
        <begin position="67"/>
        <end position="127"/>
    </location>
</feature>
<evidence type="ECO:0000256" key="1">
    <source>
        <dbReference type="SAM" id="MobiDB-lite"/>
    </source>
</evidence>
<dbReference type="Proteomes" id="UP001279734">
    <property type="component" value="Unassembled WGS sequence"/>
</dbReference>
<keyword evidence="3" id="KW-1185">Reference proteome</keyword>
<gene>
    <name evidence="2" type="ORF">Nepgr_015086</name>
</gene>
<feature type="compositionally biased region" description="Basic residues" evidence="1">
    <location>
        <begin position="70"/>
        <end position="91"/>
    </location>
</feature>
<feature type="region of interest" description="Disordered" evidence="1">
    <location>
        <begin position="1"/>
        <end position="51"/>
    </location>
</feature>
<dbReference type="AlphaFoldDB" id="A0AAD3XR42"/>
<organism evidence="2 3">
    <name type="scientific">Nepenthes gracilis</name>
    <name type="common">Slender pitcher plant</name>
    <dbReference type="NCBI Taxonomy" id="150966"/>
    <lineage>
        <taxon>Eukaryota</taxon>
        <taxon>Viridiplantae</taxon>
        <taxon>Streptophyta</taxon>
        <taxon>Embryophyta</taxon>
        <taxon>Tracheophyta</taxon>
        <taxon>Spermatophyta</taxon>
        <taxon>Magnoliopsida</taxon>
        <taxon>eudicotyledons</taxon>
        <taxon>Gunneridae</taxon>
        <taxon>Pentapetalae</taxon>
        <taxon>Caryophyllales</taxon>
        <taxon>Nepenthaceae</taxon>
        <taxon>Nepenthes</taxon>
    </lineage>
</organism>
<comment type="caution">
    <text evidence="2">The sequence shown here is derived from an EMBL/GenBank/DDBJ whole genome shotgun (WGS) entry which is preliminary data.</text>
</comment>
<accession>A0AAD3XR42</accession>
<sequence>MQPNPYSKGRTTSYEAIQTKTHPHRIIPSHASAARGNPPNHKAIAQPPLRVSSEPFGLTKITLGINHDPHHYHQMPKLSSHRIGKRRKPHRTGSIAPNNATPVSPSPSPRGRNKKPEPHQSQATSNK</sequence>
<name>A0AAD3XR42_NEPGR</name>